<comment type="cofactor">
    <cofactor evidence="1">
        <name>pyridoxal 5'-phosphate</name>
        <dbReference type="ChEBI" id="CHEBI:597326"/>
    </cofactor>
</comment>
<dbReference type="InterPro" id="IPR010970">
    <property type="entry name" value="Cys_dSase_SufS"/>
</dbReference>
<keyword evidence="4" id="KW-0808">Transferase</keyword>
<evidence type="ECO:0000259" key="8">
    <source>
        <dbReference type="Pfam" id="PF02657"/>
    </source>
</evidence>
<feature type="domain" description="Aminotransferase class V" evidence="7">
    <location>
        <begin position="26"/>
        <end position="393"/>
    </location>
</feature>
<comment type="catalytic activity">
    <reaction evidence="6">
        <text>(sulfur carrier)-H + L-cysteine = (sulfur carrier)-SH + L-alanine</text>
        <dbReference type="Rhea" id="RHEA:43892"/>
        <dbReference type="Rhea" id="RHEA-COMP:14737"/>
        <dbReference type="Rhea" id="RHEA-COMP:14739"/>
        <dbReference type="ChEBI" id="CHEBI:29917"/>
        <dbReference type="ChEBI" id="CHEBI:35235"/>
        <dbReference type="ChEBI" id="CHEBI:57972"/>
        <dbReference type="ChEBI" id="CHEBI:64428"/>
        <dbReference type="EC" id="2.8.1.7"/>
    </reaction>
</comment>
<dbReference type="Proteomes" id="UP000202259">
    <property type="component" value="Chromosome"/>
</dbReference>
<sequence>MEKFTFTSFRQQFPILEDLINGHALVYFDNAATTQKPICVIDSYQNYYQLNNANVHRASHALSARATLAFENVRGKVRTFINANTNKEIIWTKGSTESINLVAQSWGRSTLQVNDEIVLSYSEHHANIVPWQIVAQQTGAKIKVLPLTLSGQIDVEQLESVIGERTRIVCFGHISNVIGKINPIKEIIRVARKYKALTLVDGAQAIAHLKVDVRALDCDFYVFSAHKMYGPTGVGVLYGKRELLEKMPPYQAGGEMIKAVSFEQTTFNDLPHKFEAGTPNIAGVVALGSTITFLEQQGHAALLEYETRLKQYCFDKLSTVEGLTYIVNEAPDIPVFSFTLANQHNHDVATALDSVGIAVRSGHHCAMPLMQYLHIDGCIRLSLSAYNSFEEVDFVVQQLKSIRKSMLEENEKTGTFEHKEITDSNSFATTHLAVDDIYTIFAKAKSWDSKHREIMMLGKKQLRLAEADKTELSLITGCESQAWLVCNRENNDIFRFKGDSDAKVIRGLFAIILAAVDNKTAAQISAFDMDKYFNELGLLQHLSPSRGNGLRAIVQKIYSSIELY</sequence>
<dbReference type="PANTHER" id="PTHR43586:SF8">
    <property type="entry name" value="CYSTEINE DESULFURASE 1, CHLOROPLASTIC"/>
    <property type="match status" value="1"/>
</dbReference>
<dbReference type="KEGG" id="cber:B5D82_16590"/>
<dbReference type="InterPro" id="IPR000192">
    <property type="entry name" value="Aminotrans_V_dom"/>
</dbReference>
<keyword evidence="9" id="KW-0456">Lyase</keyword>
<dbReference type="GO" id="GO:0016829">
    <property type="term" value="F:lyase activity"/>
    <property type="evidence" value="ECO:0007669"/>
    <property type="project" value="UniProtKB-KW"/>
</dbReference>
<dbReference type="SUPFAM" id="SSF53383">
    <property type="entry name" value="PLP-dependent transferases"/>
    <property type="match status" value="1"/>
</dbReference>
<dbReference type="SUPFAM" id="SSF82649">
    <property type="entry name" value="SufE/NifU"/>
    <property type="match status" value="1"/>
</dbReference>
<evidence type="ECO:0000256" key="6">
    <source>
        <dbReference type="ARBA" id="ARBA00050776"/>
    </source>
</evidence>
<dbReference type="GO" id="GO:0030170">
    <property type="term" value="F:pyridoxal phosphate binding"/>
    <property type="evidence" value="ECO:0007669"/>
    <property type="project" value="InterPro"/>
</dbReference>
<dbReference type="Pfam" id="PF02657">
    <property type="entry name" value="SufE"/>
    <property type="match status" value="1"/>
</dbReference>
<dbReference type="Gene3D" id="3.90.1150.10">
    <property type="entry name" value="Aspartate Aminotransferase, domain 1"/>
    <property type="match status" value="1"/>
</dbReference>
<gene>
    <name evidence="9" type="ORF">B5D82_16590</name>
</gene>
<keyword evidence="10" id="KW-1185">Reference proteome</keyword>
<dbReference type="CDD" id="cd06453">
    <property type="entry name" value="SufS_like"/>
    <property type="match status" value="1"/>
</dbReference>
<evidence type="ECO:0000256" key="3">
    <source>
        <dbReference type="ARBA" id="ARBA00012239"/>
    </source>
</evidence>
<evidence type="ECO:0000256" key="4">
    <source>
        <dbReference type="ARBA" id="ARBA00022679"/>
    </source>
</evidence>
<proteinExistence type="inferred from homology"/>
<evidence type="ECO:0000256" key="2">
    <source>
        <dbReference type="ARBA" id="ARBA00010447"/>
    </source>
</evidence>
<evidence type="ECO:0000256" key="5">
    <source>
        <dbReference type="ARBA" id="ARBA00022898"/>
    </source>
</evidence>
<dbReference type="Gene3D" id="3.40.640.10">
    <property type="entry name" value="Type I PLP-dependent aspartate aminotransferase-like (Major domain)"/>
    <property type="match status" value="1"/>
</dbReference>
<dbReference type="InterPro" id="IPR003808">
    <property type="entry name" value="Fe-S_metab-assoc_dom"/>
</dbReference>
<feature type="domain" description="Fe-S metabolism associated" evidence="8">
    <location>
        <begin position="441"/>
        <end position="558"/>
    </location>
</feature>
<dbReference type="Pfam" id="PF00266">
    <property type="entry name" value="Aminotran_5"/>
    <property type="match status" value="1"/>
</dbReference>
<dbReference type="PROSITE" id="PS00595">
    <property type="entry name" value="AA_TRANSFER_CLASS_5"/>
    <property type="match status" value="1"/>
</dbReference>
<evidence type="ECO:0000313" key="10">
    <source>
        <dbReference type="Proteomes" id="UP000202259"/>
    </source>
</evidence>
<accession>A0A222GE28</accession>
<dbReference type="EC" id="2.8.1.7" evidence="3"/>
<dbReference type="InterPro" id="IPR015422">
    <property type="entry name" value="PyrdxlP-dep_Trfase_small"/>
</dbReference>
<dbReference type="Gene3D" id="3.90.1010.10">
    <property type="match status" value="1"/>
</dbReference>
<reference evidence="9 10" key="1">
    <citation type="submission" date="2017-08" db="EMBL/GenBank/DDBJ databases">
        <title>Complete genome of Colwellia sp. NB097-1, a psychrophile bacterium ioslated from Bering Sea.</title>
        <authorList>
            <person name="Chen X."/>
        </authorList>
    </citation>
    <scope>NUCLEOTIDE SEQUENCE [LARGE SCALE GENOMIC DNA]</scope>
    <source>
        <strain evidence="9 10">NB097-1</strain>
    </source>
</reference>
<comment type="similarity">
    <text evidence="2">Belongs to the class-V pyridoxal-phosphate-dependent aminotransferase family. Csd subfamily.</text>
</comment>
<organism evidence="9 10">
    <name type="scientific">Cognaticolwellia beringensis</name>
    <dbReference type="NCBI Taxonomy" id="1967665"/>
    <lineage>
        <taxon>Bacteria</taxon>
        <taxon>Pseudomonadati</taxon>
        <taxon>Pseudomonadota</taxon>
        <taxon>Gammaproteobacteria</taxon>
        <taxon>Alteromonadales</taxon>
        <taxon>Colwelliaceae</taxon>
        <taxon>Cognaticolwellia</taxon>
    </lineage>
</organism>
<dbReference type="GO" id="GO:0031071">
    <property type="term" value="F:cysteine desulfurase activity"/>
    <property type="evidence" value="ECO:0007669"/>
    <property type="project" value="UniProtKB-EC"/>
</dbReference>
<protein>
    <recommendedName>
        <fullName evidence="3">cysteine desulfurase</fullName>
        <ecNumber evidence="3">2.8.1.7</ecNumber>
    </recommendedName>
</protein>
<dbReference type="OrthoDB" id="9808002at2"/>
<name>A0A222GE28_9GAMM</name>
<dbReference type="PANTHER" id="PTHR43586">
    <property type="entry name" value="CYSTEINE DESULFURASE"/>
    <property type="match status" value="1"/>
</dbReference>
<evidence type="ECO:0000313" key="9">
    <source>
        <dbReference type="EMBL" id="ASP50061.1"/>
    </source>
</evidence>
<dbReference type="InterPro" id="IPR015424">
    <property type="entry name" value="PyrdxlP-dep_Trfase"/>
</dbReference>
<dbReference type="NCBIfam" id="TIGR01979">
    <property type="entry name" value="sufS"/>
    <property type="match status" value="1"/>
</dbReference>
<keyword evidence="5" id="KW-0663">Pyridoxal phosphate</keyword>
<evidence type="ECO:0000256" key="1">
    <source>
        <dbReference type="ARBA" id="ARBA00001933"/>
    </source>
</evidence>
<dbReference type="InterPro" id="IPR020578">
    <property type="entry name" value="Aminotrans_V_PyrdxlP_BS"/>
</dbReference>
<dbReference type="AlphaFoldDB" id="A0A222GE28"/>
<dbReference type="GO" id="GO:0006534">
    <property type="term" value="P:cysteine metabolic process"/>
    <property type="evidence" value="ECO:0007669"/>
    <property type="project" value="InterPro"/>
</dbReference>
<dbReference type="EMBL" id="CP020465">
    <property type="protein sequence ID" value="ASP50061.1"/>
    <property type="molecule type" value="Genomic_DNA"/>
</dbReference>
<evidence type="ECO:0000259" key="7">
    <source>
        <dbReference type="Pfam" id="PF00266"/>
    </source>
</evidence>
<dbReference type="InterPro" id="IPR015421">
    <property type="entry name" value="PyrdxlP-dep_Trfase_major"/>
</dbReference>